<sequence length="672" mass="76147">MASIMFSDDEDVSRHEALLDKVHDTIIQCRNCFSNFTTVVDSKENEENQLQSTPDFCIESDPICRRILAEKQRPLGDVFILPMAKPAKNGNEYEFSSDAVLENELVSTPTRSLKRSPMGHTSAAIRTRSKSASASNTPRFSHRKRTRLRKLFHAEINLQRSESDDDQEFIPSLPTSDYESILRETPELKMNLRPRKELWTDEDELPLYDIQAIMRMDSLNNAISEPKENSLEEKPQVRSEKCLDEDDCTDFAFLPSIFLPTTAVEEFVSKSSRDTPRKDYSNTAACVRNASSKKRVQHSACENLPLRAKRRHCDSNSDMDAPLSHFIASSKSDCGRKSSHHPTKRPRLVDDSSSDDICVIADDNVLLSDIKRRDQPVGCIEVRDFRALIPMGPPRSTTSTESGMESIQKSLEGLSLEEKVIKLVKRLADSEEHNVKLKEKAAQIREDSLNKVRLLEHERHQAVEQLRGTLKGIEASMNEGRERSDALAADNGRLAEKLKELGEEYESRMNAIQQQYKEKDNYWQEYNKAKDIEIKLLKTKLEAAEILAQKSALEKEELTRTFVEGTARIGGALENEKALREEVNSNFKKVETDAFKWKQRYEEASKNVLVLTMAKKELEENAVIQEKKLTQLEQLCRALSFRQSTATSESPSAVPSTQADAPISGDEGSTSQ</sequence>
<comment type="similarity">
    <text evidence="1">Belongs to the taxilin family.</text>
</comment>
<keyword evidence="5" id="KW-1185">Reference proteome</keyword>
<accession>A0AAN8FJ30</accession>
<comment type="caution">
    <text evidence="4">The sequence shown here is derived from an EMBL/GenBank/DDBJ whole genome shotgun (WGS) entry which is preliminary data.</text>
</comment>
<feature type="compositionally biased region" description="Basic residues" evidence="3">
    <location>
        <begin position="337"/>
        <end position="346"/>
    </location>
</feature>
<evidence type="ECO:0000256" key="3">
    <source>
        <dbReference type="SAM" id="MobiDB-lite"/>
    </source>
</evidence>
<evidence type="ECO:0000313" key="4">
    <source>
        <dbReference type="EMBL" id="KAK5979886.1"/>
    </source>
</evidence>
<evidence type="ECO:0000313" key="5">
    <source>
        <dbReference type="Proteomes" id="UP001331761"/>
    </source>
</evidence>
<dbReference type="AlphaFoldDB" id="A0AAN8FJ30"/>
<dbReference type="EMBL" id="WIXE01007885">
    <property type="protein sequence ID" value="KAK5979886.1"/>
    <property type="molecule type" value="Genomic_DNA"/>
</dbReference>
<evidence type="ECO:0000256" key="2">
    <source>
        <dbReference type="SAM" id="Coils"/>
    </source>
</evidence>
<dbReference type="Proteomes" id="UP001331761">
    <property type="component" value="Unassembled WGS sequence"/>
</dbReference>
<feature type="compositionally biased region" description="Polar residues" evidence="3">
    <location>
        <begin position="130"/>
        <end position="139"/>
    </location>
</feature>
<reference evidence="4 5" key="1">
    <citation type="submission" date="2019-10" db="EMBL/GenBank/DDBJ databases">
        <title>Assembly and Annotation for the nematode Trichostrongylus colubriformis.</title>
        <authorList>
            <person name="Martin J."/>
        </authorList>
    </citation>
    <scope>NUCLEOTIDE SEQUENCE [LARGE SCALE GENOMIC DNA]</scope>
    <source>
        <strain evidence="4">G859</strain>
        <tissue evidence="4">Whole worm</tissue>
    </source>
</reference>
<proteinExistence type="inferred from homology"/>
<name>A0AAN8FJ30_TRICO</name>
<feature type="compositionally biased region" description="Polar residues" evidence="3">
    <location>
        <begin position="644"/>
        <end position="659"/>
    </location>
</feature>
<feature type="region of interest" description="Disordered" evidence="3">
    <location>
        <begin position="644"/>
        <end position="672"/>
    </location>
</feature>
<feature type="region of interest" description="Disordered" evidence="3">
    <location>
        <begin position="108"/>
        <end position="140"/>
    </location>
</feature>
<dbReference type="PANTHER" id="PTHR16127">
    <property type="entry name" value="TAXILIN"/>
    <property type="match status" value="1"/>
</dbReference>
<organism evidence="4 5">
    <name type="scientific">Trichostrongylus colubriformis</name>
    <name type="common">Black scour worm</name>
    <dbReference type="NCBI Taxonomy" id="6319"/>
    <lineage>
        <taxon>Eukaryota</taxon>
        <taxon>Metazoa</taxon>
        <taxon>Ecdysozoa</taxon>
        <taxon>Nematoda</taxon>
        <taxon>Chromadorea</taxon>
        <taxon>Rhabditida</taxon>
        <taxon>Rhabditina</taxon>
        <taxon>Rhabditomorpha</taxon>
        <taxon>Strongyloidea</taxon>
        <taxon>Trichostrongylidae</taxon>
        <taxon>Trichostrongylus</taxon>
    </lineage>
</organism>
<dbReference type="GO" id="GO:0019905">
    <property type="term" value="F:syntaxin binding"/>
    <property type="evidence" value="ECO:0007669"/>
    <property type="project" value="InterPro"/>
</dbReference>
<dbReference type="Pfam" id="PF09728">
    <property type="entry name" value="Taxilin"/>
    <property type="match status" value="1"/>
</dbReference>
<keyword evidence="2" id="KW-0175">Coiled coil</keyword>
<dbReference type="InterPro" id="IPR026183">
    <property type="entry name" value="Taxilin_fam"/>
</dbReference>
<feature type="coiled-coil region" evidence="2">
    <location>
        <begin position="495"/>
        <end position="635"/>
    </location>
</feature>
<feature type="region of interest" description="Disordered" evidence="3">
    <location>
        <begin position="331"/>
        <end position="351"/>
    </location>
</feature>
<protein>
    <submittedName>
        <fullName evidence="4">Uncharacterized protein</fullName>
    </submittedName>
</protein>
<evidence type="ECO:0000256" key="1">
    <source>
        <dbReference type="ARBA" id="ARBA00009550"/>
    </source>
</evidence>
<dbReference type="PANTHER" id="PTHR16127:SF13">
    <property type="entry name" value="GH01188P"/>
    <property type="match status" value="1"/>
</dbReference>
<gene>
    <name evidence="4" type="ORF">GCK32_004364</name>
</gene>